<comment type="caution">
    <text evidence="1">The sequence shown here is derived from an EMBL/GenBank/DDBJ whole genome shotgun (WGS) entry which is preliminary data.</text>
</comment>
<dbReference type="Pfam" id="PF07505">
    <property type="entry name" value="DUF5131"/>
    <property type="match status" value="1"/>
</dbReference>
<evidence type="ECO:0008006" key="3">
    <source>
        <dbReference type="Google" id="ProtNLM"/>
    </source>
</evidence>
<dbReference type="RefSeq" id="WP_054198213.1">
    <property type="nucleotide sequence ID" value="NZ_JNOC01000043.1"/>
</dbReference>
<reference evidence="1 2" key="1">
    <citation type="submission" date="2014-06" db="EMBL/GenBank/DDBJ databases">
        <title>Helicobacter pullorum isolates in fresh chicken meat - phenotypic and genotypic features.</title>
        <authorList>
            <person name="Borges V."/>
            <person name="Santos A."/>
            <person name="Correia C.B."/>
            <person name="Saraiva M."/>
            <person name="Menard A."/>
            <person name="Vieira L."/>
            <person name="Sampaio D.A."/>
            <person name="Gomes J.P."/>
            <person name="Oleastro M."/>
        </authorList>
    </citation>
    <scope>NUCLEOTIDE SEQUENCE [LARGE SCALE GENOMIC DNA]</scope>
    <source>
        <strain evidence="1 2">229334/12</strain>
    </source>
</reference>
<dbReference type="PATRIC" id="fig|35818.11.peg.1660"/>
<organism evidence="1 2">
    <name type="scientific">Helicobacter pullorum</name>
    <dbReference type="NCBI Taxonomy" id="35818"/>
    <lineage>
        <taxon>Bacteria</taxon>
        <taxon>Pseudomonadati</taxon>
        <taxon>Campylobacterota</taxon>
        <taxon>Epsilonproteobacteria</taxon>
        <taxon>Campylobacterales</taxon>
        <taxon>Helicobacteraceae</taxon>
        <taxon>Helicobacter</taxon>
    </lineage>
</organism>
<dbReference type="Proteomes" id="UP000037997">
    <property type="component" value="Unassembled WGS sequence"/>
</dbReference>
<evidence type="ECO:0000313" key="2">
    <source>
        <dbReference type="Proteomes" id="UP000037997"/>
    </source>
</evidence>
<sequence length="296" mass="34612">MSKIEWTDKTWNVVTGCTQISPACQNCYAKAMTKRLQGMAIKEAWAKIKCEKCERGMLNDDRNGVIEHFCECEPRMLKFEAPKYYYGWDKVIFHTDMLGHIFDKSKYPSGSKVFVNSMSDTFHHEVSYSHLKMLFNVMGARSDVTFQVLTKREMRMYAFLTEHSELLTPNIWIGVTAENQEMVDKRIDWLVYTKKEIKRFANKDIKIFVSCEPLLEAIDLSKYINELDWVIVGGERAHKKGRVMEFEWVKNLYSQCKESKTPFFFKQWGDCEKAVKDSLVSDDLALTKEIENTKGF</sequence>
<dbReference type="AlphaFoldDB" id="A0A0N1EKE0"/>
<gene>
    <name evidence="1" type="ORF">HPU229334_08380</name>
</gene>
<evidence type="ECO:0000313" key="1">
    <source>
        <dbReference type="EMBL" id="KPH55452.1"/>
    </source>
</evidence>
<name>A0A0N1EKE0_9HELI</name>
<protein>
    <recommendedName>
        <fullName evidence="3">Bacteriophage protein gp37</fullName>
    </recommendedName>
</protein>
<accession>A0A0N1EKE0</accession>
<proteinExistence type="predicted"/>
<dbReference type="InterPro" id="IPR011101">
    <property type="entry name" value="DUF5131"/>
</dbReference>
<dbReference type="EMBL" id="JNOC01000043">
    <property type="protein sequence ID" value="KPH55452.1"/>
    <property type="molecule type" value="Genomic_DNA"/>
</dbReference>